<name>A0A0G0MYC0_9BACT</name>
<dbReference type="EMBL" id="LBUU01000008">
    <property type="protein sequence ID" value="KKQ69901.1"/>
    <property type="molecule type" value="Genomic_DNA"/>
</dbReference>
<dbReference type="PATRIC" id="fig|1618638.3.peg.915"/>
<evidence type="ECO:0000313" key="3">
    <source>
        <dbReference type="Proteomes" id="UP000034022"/>
    </source>
</evidence>
<evidence type="ECO:0000256" key="1">
    <source>
        <dbReference type="SAM" id="Phobius"/>
    </source>
</evidence>
<comment type="caution">
    <text evidence="2">The sequence shown here is derived from an EMBL/GenBank/DDBJ whole genome shotgun (WGS) entry which is preliminary data.</text>
</comment>
<gene>
    <name evidence="2" type="ORF">US91_C0008G0021</name>
</gene>
<keyword evidence="1" id="KW-0812">Transmembrane</keyword>
<organism evidence="2 3">
    <name type="scientific">Candidatus Falkowbacteria bacterium GW2011_GWE1_38_31</name>
    <dbReference type="NCBI Taxonomy" id="1618638"/>
    <lineage>
        <taxon>Bacteria</taxon>
        <taxon>Candidatus Falkowiibacteriota</taxon>
    </lineage>
</organism>
<feature type="transmembrane region" description="Helical" evidence="1">
    <location>
        <begin position="45"/>
        <end position="69"/>
    </location>
</feature>
<accession>A0A0G0MYC0</accession>
<dbReference type="Proteomes" id="UP000034022">
    <property type="component" value="Unassembled WGS sequence"/>
</dbReference>
<keyword evidence="1" id="KW-1133">Transmembrane helix</keyword>
<sequence>MDLQNNNSQSEISELKELIEKNIKLSEEVLEISKKINGFVFWQRIFGVLKILIIFIPLILGAIFLPPLLKDVFNSYKELLGLGDTVNLDSLKNMNNSSALDNLPAGTMDKIPDSVKKYLK</sequence>
<proteinExistence type="predicted"/>
<evidence type="ECO:0000313" key="2">
    <source>
        <dbReference type="EMBL" id="KKQ69901.1"/>
    </source>
</evidence>
<dbReference type="AlphaFoldDB" id="A0A0G0MYC0"/>
<keyword evidence="1" id="KW-0472">Membrane</keyword>
<protein>
    <submittedName>
        <fullName evidence="2">Uncharacterized protein</fullName>
    </submittedName>
</protein>
<reference evidence="2 3" key="1">
    <citation type="journal article" date="2015" name="Nature">
        <title>rRNA introns, odd ribosomes, and small enigmatic genomes across a large radiation of phyla.</title>
        <authorList>
            <person name="Brown C.T."/>
            <person name="Hug L.A."/>
            <person name="Thomas B.C."/>
            <person name="Sharon I."/>
            <person name="Castelle C.J."/>
            <person name="Singh A."/>
            <person name="Wilkins M.J."/>
            <person name="Williams K.H."/>
            <person name="Banfield J.F."/>
        </authorList>
    </citation>
    <scope>NUCLEOTIDE SEQUENCE [LARGE SCALE GENOMIC DNA]</scope>
</reference>